<proteinExistence type="predicted"/>
<evidence type="ECO:0000313" key="2">
    <source>
        <dbReference type="EMBL" id="QVI64094.1"/>
    </source>
</evidence>
<dbReference type="Proteomes" id="UP000677804">
    <property type="component" value="Chromosome"/>
</dbReference>
<organism evidence="2 3">
    <name type="scientific">Cellulomonas wangleii</name>
    <dbReference type="NCBI Taxonomy" id="2816956"/>
    <lineage>
        <taxon>Bacteria</taxon>
        <taxon>Bacillati</taxon>
        <taxon>Actinomycetota</taxon>
        <taxon>Actinomycetes</taxon>
        <taxon>Micrococcales</taxon>
        <taxon>Cellulomonadaceae</taxon>
        <taxon>Cellulomonas</taxon>
    </lineage>
</organism>
<evidence type="ECO:0000313" key="3">
    <source>
        <dbReference type="Proteomes" id="UP000677804"/>
    </source>
</evidence>
<reference evidence="2 3" key="1">
    <citation type="submission" date="2021-05" db="EMBL/GenBank/DDBJ databases">
        <title>Novel species in genus Cellulomonas.</title>
        <authorList>
            <person name="Zhang G."/>
        </authorList>
    </citation>
    <scope>NUCLEOTIDE SEQUENCE [LARGE SCALE GENOMIC DNA]</scope>
    <source>
        <strain evidence="3">zg-ZUI222</strain>
    </source>
</reference>
<dbReference type="Gene3D" id="1.10.8.10">
    <property type="entry name" value="DNA helicase RuvA subunit, C-terminal domain"/>
    <property type="match status" value="1"/>
</dbReference>
<gene>
    <name evidence="2" type="ORF">KG103_04780</name>
</gene>
<dbReference type="EMBL" id="CP074405">
    <property type="protein sequence ID" value="QVI64094.1"/>
    <property type="molecule type" value="Genomic_DNA"/>
</dbReference>
<dbReference type="PANTHER" id="PTHR18895">
    <property type="entry name" value="HEMK METHYLTRANSFERASE"/>
    <property type="match status" value="1"/>
</dbReference>
<evidence type="ECO:0008006" key="4">
    <source>
        <dbReference type="Google" id="ProtNLM"/>
    </source>
</evidence>
<dbReference type="NCBIfam" id="TIGR03704">
    <property type="entry name" value="PrmC_rel_meth"/>
    <property type="match status" value="1"/>
</dbReference>
<evidence type="ECO:0000256" key="1">
    <source>
        <dbReference type="SAM" id="MobiDB-lite"/>
    </source>
</evidence>
<feature type="compositionally biased region" description="Low complexity" evidence="1">
    <location>
        <begin position="43"/>
        <end position="55"/>
    </location>
</feature>
<dbReference type="PANTHER" id="PTHR18895:SF74">
    <property type="entry name" value="MTRF1L RELEASE FACTOR GLUTAMINE METHYLTRANSFERASE"/>
    <property type="match status" value="1"/>
</dbReference>
<protein>
    <recommendedName>
        <fullName evidence="4">Methyltransferase small domain-containing protein</fullName>
    </recommendedName>
</protein>
<feature type="region of interest" description="Disordered" evidence="1">
    <location>
        <begin position="38"/>
        <end position="69"/>
    </location>
</feature>
<dbReference type="SUPFAM" id="SSF53335">
    <property type="entry name" value="S-adenosyl-L-methionine-dependent methyltransferases"/>
    <property type="match status" value="1"/>
</dbReference>
<name>A0ABX8D9L5_9CELL</name>
<sequence>MPAEPPAALVARLRAAGCVFAEDEAVLLLAAAAERRRTGGHGAAAQAPDGSPGSSPEDEEPPGDEPGPAEDAMLAALVARRLAGEPLETVLGWVAFAGLRLLVGPGVFVPRRRTELLARTAVGLARGAGSTRATGPAVVVEACCGVAPVAAVVARDVPGADVHAADLDPVAVTWAARNLAGTGRAWAGDLLDPLPADLRGRVDVLVANAPYVPHDAIATMPPEAREHEPHLALDGGPDGLTVQRRLLAAAPAWVAPGGHVLVETSVGQAAATRAACPAGWATEVLHDDDVDGTVVVARRPG</sequence>
<dbReference type="Gene3D" id="3.40.50.150">
    <property type="entry name" value="Vaccinia Virus protein VP39"/>
    <property type="match status" value="1"/>
</dbReference>
<dbReference type="InterPro" id="IPR050320">
    <property type="entry name" value="N5-glutamine_MTase"/>
</dbReference>
<keyword evidence="3" id="KW-1185">Reference proteome</keyword>
<dbReference type="InterPro" id="IPR029063">
    <property type="entry name" value="SAM-dependent_MTases_sf"/>
</dbReference>
<dbReference type="InterPro" id="IPR022446">
    <property type="entry name" value="MeTrfrase_put"/>
</dbReference>
<accession>A0ABX8D9L5</accession>